<evidence type="ECO:0000313" key="2">
    <source>
        <dbReference type="EMBL" id="KAI5077348.1"/>
    </source>
</evidence>
<dbReference type="Proteomes" id="UP000886520">
    <property type="component" value="Chromosome 7"/>
</dbReference>
<comment type="caution">
    <text evidence="2">The sequence shown here is derived from an EMBL/GenBank/DDBJ whole genome shotgun (WGS) entry which is preliminary data.</text>
</comment>
<dbReference type="InterPro" id="IPR036291">
    <property type="entry name" value="NAD(P)-bd_dom_sf"/>
</dbReference>
<sequence length="347" mass="36751">MDSETGAATLETKRVVSGELGQPKWWREAAFDNKSQGDVQQRVTELAGPALPDALHRLTPVILSGFCVPLRRSCDMANSSNRLEGKVAIITGGASGIGEASVRLFVDNGARVIIADVQVEKGTSLASELGKHVAIFKHCDVTLETDVEALVAFAIEQWGKLDIMFNNAGILGKTVVEDVQGLNMQDLRRVLEVNVHGMALGMKYASRAMVDKGTKGVILCTASVASVLGGLAPIPYTVSKHAILGLVRAASSDLGKHGIRVNCISPSGVVTPLLMDYFHDGFGDPNYTPKQAQNFVDTHANLTGHSLSPMDIARAALYLASEDGAFVSGLNLIIDGGFSASNHSLNS</sequence>
<proteinExistence type="inferred from homology"/>
<dbReference type="Gene3D" id="3.40.50.720">
    <property type="entry name" value="NAD(P)-binding Rossmann-like Domain"/>
    <property type="match status" value="1"/>
</dbReference>
<dbReference type="PANTHER" id="PTHR42820:SF1">
    <property type="entry name" value="SHORT-CHAIN DEHYDROGENASE_REDUCTASE FAMILY PROTEIN"/>
    <property type="match status" value="1"/>
</dbReference>
<keyword evidence="3" id="KW-1185">Reference proteome</keyword>
<reference evidence="2" key="1">
    <citation type="submission" date="2021-01" db="EMBL/GenBank/DDBJ databases">
        <title>Adiantum capillus-veneris genome.</title>
        <authorList>
            <person name="Fang Y."/>
            <person name="Liao Q."/>
        </authorList>
    </citation>
    <scope>NUCLEOTIDE SEQUENCE</scope>
    <source>
        <strain evidence="2">H3</strain>
        <tissue evidence="2">Leaf</tissue>
    </source>
</reference>
<dbReference type="FunFam" id="3.40.50.720:FF:000084">
    <property type="entry name" value="Short-chain dehydrogenase reductase"/>
    <property type="match status" value="1"/>
</dbReference>
<name>A0A9D4ZIZ3_ADICA</name>
<dbReference type="PRINTS" id="PR00080">
    <property type="entry name" value="SDRFAMILY"/>
</dbReference>
<comment type="similarity">
    <text evidence="1">Belongs to the short-chain dehydrogenases/reductases (SDR) family.</text>
</comment>
<gene>
    <name evidence="2" type="ORF">GOP47_0007172</name>
</gene>
<dbReference type="InterPro" id="IPR002347">
    <property type="entry name" value="SDR_fam"/>
</dbReference>
<dbReference type="PANTHER" id="PTHR42820">
    <property type="entry name" value="SHORT-CHAIN DEHYDROGENASE REDUCTASE"/>
    <property type="match status" value="1"/>
</dbReference>
<dbReference type="OrthoDB" id="294295at2759"/>
<dbReference type="SUPFAM" id="SSF51735">
    <property type="entry name" value="NAD(P)-binding Rossmann-fold domains"/>
    <property type="match status" value="1"/>
</dbReference>
<protein>
    <submittedName>
        <fullName evidence="2">Uncharacterized protein</fullName>
    </submittedName>
</protein>
<evidence type="ECO:0000313" key="3">
    <source>
        <dbReference type="Proteomes" id="UP000886520"/>
    </source>
</evidence>
<dbReference type="EMBL" id="JABFUD020000007">
    <property type="protein sequence ID" value="KAI5077348.1"/>
    <property type="molecule type" value="Genomic_DNA"/>
</dbReference>
<evidence type="ECO:0000256" key="1">
    <source>
        <dbReference type="ARBA" id="ARBA00006484"/>
    </source>
</evidence>
<dbReference type="PRINTS" id="PR00081">
    <property type="entry name" value="GDHRDH"/>
</dbReference>
<accession>A0A9D4ZIZ3</accession>
<dbReference type="AlphaFoldDB" id="A0A9D4ZIZ3"/>
<organism evidence="2 3">
    <name type="scientific">Adiantum capillus-veneris</name>
    <name type="common">Maidenhair fern</name>
    <dbReference type="NCBI Taxonomy" id="13818"/>
    <lineage>
        <taxon>Eukaryota</taxon>
        <taxon>Viridiplantae</taxon>
        <taxon>Streptophyta</taxon>
        <taxon>Embryophyta</taxon>
        <taxon>Tracheophyta</taxon>
        <taxon>Polypodiopsida</taxon>
        <taxon>Polypodiidae</taxon>
        <taxon>Polypodiales</taxon>
        <taxon>Pteridineae</taxon>
        <taxon>Pteridaceae</taxon>
        <taxon>Vittarioideae</taxon>
        <taxon>Adiantum</taxon>
    </lineage>
</organism>
<dbReference type="Pfam" id="PF13561">
    <property type="entry name" value="adh_short_C2"/>
    <property type="match status" value="1"/>
</dbReference>